<evidence type="ECO:0000256" key="3">
    <source>
        <dbReference type="SAM" id="MobiDB-lite"/>
    </source>
</evidence>
<dbReference type="Proteomes" id="UP000770015">
    <property type="component" value="Unassembled WGS sequence"/>
</dbReference>
<dbReference type="PANTHER" id="PTHR11566:SF21">
    <property type="entry name" value="DYNAMIN RELATED PROTEIN 1, ISOFORM A"/>
    <property type="match status" value="1"/>
</dbReference>
<dbReference type="GO" id="GO:0008017">
    <property type="term" value="F:microtubule binding"/>
    <property type="evidence" value="ECO:0007669"/>
    <property type="project" value="TreeGrafter"/>
</dbReference>
<dbReference type="AlphaFoldDB" id="A0A9P9AEN5"/>
<dbReference type="GO" id="GO:0016559">
    <property type="term" value="P:peroxisome fission"/>
    <property type="evidence" value="ECO:0007669"/>
    <property type="project" value="TreeGrafter"/>
</dbReference>
<keyword evidence="1" id="KW-0547">Nucleotide-binding</keyword>
<dbReference type="GO" id="GO:0048312">
    <property type="term" value="P:intracellular distribution of mitochondria"/>
    <property type="evidence" value="ECO:0007669"/>
    <property type="project" value="TreeGrafter"/>
</dbReference>
<dbReference type="PRINTS" id="PR00195">
    <property type="entry name" value="DYNAMIN"/>
</dbReference>
<dbReference type="GO" id="GO:0003924">
    <property type="term" value="F:GTPase activity"/>
    <property type="evidence" value="ECO:0007669"/>
    <property type="project" value="InterPro"/>
</dbReference>
<organism evidence="6 7">
    <name type="scientific">Plectosphaerella plurivora</name>
    <dbReference type="NCBI Taxonomy" id="936078"/>
    <lineage>
        <taxon>Eukaryota</taxon>
        <taxon>Fungi</taxon>
        <taxon>Dikarya</taxon>
        <taxon>Ascomycota</taxon>
        <taxon>Pezizomycotina</taxon>
        <taxon>Sordariomycetes</taxon>
        <taxon>Hypocreomycetidae</taxon>
        <taxon>Glomerellales</taxon>
        <taxon>Plectosphaerellaceae</taxon>
        <taxon>Plectosphaerella</taxon>
    </lineage>
</organism>
<accession>A0A9P9AEN5</accession>
<dbReference type="InterPro" id="IPR045063">
    <property type="entry name" value="Dynamin_N"/>
</dbReference>
<dbReference type="PROSITE" id="PS51718">
    <property type="entry name" value="G_DYNAMIN_2"/>
    <property type="match status" value="1"/>
</dbReference>
<feature type="domain" description="GED" evidence="4">
    <location>
        <begin position="698"/>
        <end position="789"/>
    </location>
</feature>
<feature type="domain" description="Dynamin-type G" evidence="5">
    <location>
        <begin position="68"/>
        <end position="362"/>
    </location>
</feature>
<evidence type="ECO:0000313" key="6">
    <source>
        <dbReference type="EMBL" id="KAH6693623.1"/>
    </source>
</evidence>
<dbReference type="SUPFAM" id="SSF52540">
    <property type="entry name" value="P-loop containing nucleoside triphosphate hydrolases"/>
    <property type="match status" value="1"/>
</dbReference>
<dbReference type="EMBL" id="JAGSXJ010000003">
    <property type="protein sequence ID" value="KAH6693623.1"/>
    <property type="molecule type" value="Genomic_DNA"/>
</dbReference>
<dbReference type="InterPro" id="IPR020850">
    <property type="entry name" value="GED_dom"/>
</dbReference>
<dbReference type="FunFam" id="3.40.50.300:FF:001425">
    <property type="entry name" value="Dynamin GTPase, putative"/>
    <property type="match status" value="1"/>
</dbReference>
<sequence length="789" mass="88289">MPPIPPALLKKRKRQRSTTAPPPLQTRVRFDSEDSSSIKGPAFQLANEETCSRLNQIDKLRALGVGGCVSLPQLVVCGDQSTGKSSVLERLSCISFPRKDGLCTRFATEIVMQHANTPLEVVVTIRPHASRDAVGRAALEAFKKTFSTLEGMDLPVIIEQAGKLMGLRGYDTGTDEGKAFSLDLLHIKVTGPTGLSLTIVDLPGLIAVHNEEQTQDDVNTVHSLADTYLKSPRTIILAVIQAGNDIANQSVVQKAKTHDPEGIRTVGIITKPDLVNAGTESRIVQLANNNGNVRLNLGYFLLKNQAPSKDNKPTDSDDVNKLEQVFFQQPEWQGLDPDRVGIANMKKFLRNLLHEHIEREIPSIKEELIQKLAHAEKELEALGKPRQTAQDVMSFLIEKNMVLHQFAQNALSGNYVSDSAFYEENTRLRAMIHQENMDFADYMREYGAVRKIRHSRDDQYSRDARDEAHELNSLWGIDLANSADPANADNFADSANFGVAAESGNALVVADSVNDAVATVAADARQYPISLQHREMMVWVKEIYNENRGLELPGGVNATLLAELHRRQSSRWITLAEAHLEKVLAMTQEWLCLAIGLVIHDDDIRPKIVEECLNSYMKMASRSHEELRQIWEDEQRHPLTYNHYYTDNVQKSRMSSLDRALDNAFSRAPGRGRGGPTKSDVMYGFKRHLTVNMDKHACEEAIRAMESYYKTAQKSFIDNICRQVIERHVLTPLPTLFSPAAIAKLSEEELLRLGREPAKKQATRQRLATRADIMRKGLQELENNELAGF</sequence>
<feature type="region of interest" description="Disordered" evidence="3">
    <location>
        <begin position="1"/>
        <end position="37"/>
    </location>
</feature>
<gene>
    <name evidence="6" type="ORF">F5X68DRAFT_45973</name>
</gene>
<keyword evidence="7" id="KW-1185">Reference proteome</keyword>
<keyword evidence="2" id="KW-0342">GTP-binding</keyword>
<comment type="caution">
    <text evidence="6">The sequence shown here is derived from an EMBL/GenBank/DDBJ whole genome shotgun (WGS) entry which is preliminary data.</text>
</comment>
<dbReference type="SMART" id="SM00053">
    <property type="entry name" value="DYNc"/>
    <property type="match status" value="1"/>
</dbReference>
<evidence type="ECO:0000256" key="2">
    <source>
        <dbReference type="ARBA" id="ARBA00023134"/>
    </source>
</evidence>
<protein>
    <submittedName>
        <fullName evidence="6">P-loop containing nucleoside triphosphate hydrolase protein</fullName>
    </submittedName>
</protein>
<dbReference type="GO" id="GO:0000266">
    <property type="term" value="P:mitochondrial fission"/>
    <property type="evidence" value="ECO:0007669"/>
    <property type="project" value="TreeGrafter"/>
</dbReference>
<dbReference type="GO" id="GO:0005739">
    <property type="term" value="C:mitochondrion"/>
    <property type="evidence" value="ECO:0007669"/>
    <property type="project" value="TreeGrafter"/>
</dbReference>
<dbReference type="PANTHER" id="PTHR11566">
    <property type="entry name" value="DYNAMIN"/>
    <property type="match status" value="1"/>
</dbReference>
<dbReference type="InterPro" id="IPR022812">
    <property type="entry name" value="Dynamin"/>
</dbReference>
<dbReference type="PROSITE" id="PS51388">
    <property type="entry name" value="GED"/>
    <property type="match status" value="1"/>
</dbReference>
<evidence type="ECO:0000259" key="5">
    <source>
        <dbReference type="PROSITE" id="PS51718"/>
    </source>
</evidence>
<dbReference type="OrthoDB" id="415706at2759"/>
<dbReference type="CDD" id="cd08771">
    <property type="entry name" value="DLP_1"/>
    <property type="match status" value="1"/>
</dbReference>
<proteinExistence type="predicted"/>
<dbReference type="GO" id="GO:0006897">
    <property type="term" value="P:endocytosis"/>
    <property type="evidence" value="ECO:0007669"/>
    <property type="project" value="TreeGrafter"/>
</dbReference>
<reference evidence="6" key="1">
    <citation type="journal article" date="2021" name="Nat. Commun.">
        <title>Genetic determinants of endophytism in the Arabidopsis root mycobiome.</title>
        <authorList>
            <person name="Mesny F."/>
            <person name="Miyauchi S."/>
            <person name="Thiergart T."/>
            <person name="Pickel B."/>
            <person name="Atanasova L."/>
            <person name="Karlsson M."/>
            <person name="Huettel B."/>
            <person name="Barry K.W."/>
            <person name="Haridas S."/>
            <person name="Chen C."/>
            <person name="Bauer D."/>
            <person name="Andreopoulos W."/>
            <person name="Pangilinan J."/>
            <person name="LaButti K."/>
            <person name="Riley R."/>
            <person name="Lipzen A."/>
            <person name="Clum A."/>
            <person name="Drula E."/>
            <person name="Henrissat B."/>
            <person name="Kohler A."/>
            <person name="Grigoriev I.V."/>
            <person name="Martin F.M."/>
            <person name="Hacquard S."/>
        </authorList>
    </citation>
    <scope>NUCLEOTIDE SEQUENCE</scope>
    <source>
        <strain evidence="6">MPI-SDFR-AT-0117</strain>
    </source>
</reference>
<dbReference type="InterPro" id="IPR000375">
    <property type="entry name" value="Dynamin_stalk"/>
</dbReference>
<dbReference type="Pfam" id="PF01031">
    <property type="entry name" value="Dynamin_M"/>
    <property type="match status" value="1"/>
</dbReference>
<keyword evidence="6" id="KW-0378">Hydrolase</keyword>
<dbReference type="Pfam" id="PF00350">
    <property type="entry name" value="Dynamin_N"/>
    <property type="match status" value="1"/>
</dbReference>
<evidence type="ECO:0000313" key="7">
    <source>
        <dbReference type="Proteomes" id="UP000770015"/>
    </source>
</evidence>
<dbReference type="InterPro" id="IPR030381">
    <property type="entry name" value="G_DYNAMIN_dom"/>
</dbReference>
<dbReference type="InterPro" id="IPR001401">
    <property type="entry name" value="Dynamin_GTPase"/>
</dbReference>
<dbReference type="Gene3D" id="3.40.50.300">
    <property type="entry name" value="P-loop containing nucleotide triphosphate hydrolases"/>
    <property type="match status" value="1"/>
</dbReference>
<dbReference type="GO" id="GO:0016020">
    <property type="term" value="C:membrane"/>
    <property type="evidence" value="ECO:0007669"/>
    <property type="project" value="TreeGrafter"/>
</dbReference>
<evidence type="ECO:0000256" key="1">
    <source>
        <dbReference type="ARBA" id="ARBA00022741"/>
    </source>
</evidence>
<dbReference type="InterPro" id="IPR027417">
    <property type="entry name" value="P-loop_NTPase"/>
</dbReference>
<evidence type="ECO:0000259" key="4">
    <source>
        <dbReference type="PROSITE" id="PS51388"/>
    </source>
</evidence>
<name>A0A9P9AEN5_9PEZI</name>
<dbReference type="GO" id="GO:0005874">
    <property type="term" value="C:microtubule"/>
    <property type="evidence" value="ECO:0007669"/>
    <property type="project" value="TreeGrafter"/>
</dbReference>
<dbReference type="GO" id="GO:0005525">
    <property type="term" value="F:GTP binding"/>
    <property type="evidence" value="ECO:0007669"/>
    <property type="project" value="InterPro"/>
</dbReference>